<evidence type="ECO:0000256" key="2">
    <source>
        <dbReference type="ARBA" id="ARBA00022630"/>
    </source>
</evidence>
<comment type="cofactor">
    <cofactor evidence="1">
        <name>FAD</name>
        <dbReference type="ChEBI" id="CHEBI:57692"/>
    </cofactor>
</comment>
<keyword evidence="5" id="KW-0503">Monooxygenase</keyword>
<keyword evidence="5" id="KW-0560">Oxidoreductase</keyword>
<evidence type="ECO:0000259" key="4">
    <source>
        <dbReference type="Pfam" id="PF01494"/>
    </source>
</evidence>
<dbReference type="PRINTS" id="PR00420">
    <property type="entry name" value="RNGMNOXGNASE"/>
</dbReference>
<comment type="caution">
    <text evidence="5">The sequence shown here is derived from an EMBL/GenBank/DDBJ whole genome shotgun (WGS) entry which is preliminary data.</text>
</comment>
<dbReference type="EMBL" id="JAKRKC020000002">
    <property type="protein sequence ID" value="MCK2220434.1"/>
    <property type="molecule type" value="Genomic_DNA"/>
</dbReference>
<dbReference type="SUPFAM" id="SSF51905">
    <property type="entry name" value="FAD/NAD(P)-binding domain"/>
    <property type="match status" value="1"/>
</dbReference>
<feature type="domain" description="FAD-binding" evidence="4">
    <location>
        <begin position="3"/>
        <end position="353"/>
    </location>
</feature>
<evidence type="ECO:0000313" key="5">
    <source>
        <dbReference type="EMBL" id="MCK2220434.1"/>
    </source>
</evidence>
<dbReference type="Pfam" id="PF21274">
    <property type="entry name" value="Rng_hyd_C"/>
    <property type="match status" value="1"/>
</dbReference>
<keyword evidence="2" id="KW-0285">Flavoprotein</keyword>
<dbReference type="Gene3D" id="3.50.50.60">
    <property type="entry name" value="FAD/NAD(P)-binding domain"/>
    <property type="match status" value="2"/>
</dbReference>
<dbReference type="InterPro" id="IPR050641">
    <property type="entry name" value="RIFMO-like"/>
</dbReference>
<dbReference type="GO" id="GO:0004497">
    <property type="term" value="F:monooxygenase activity"/>
    <property type="evidence" value="ECO:0007669"/>
    <property type="project" value="UniProtKB-KW"/>
</dbReference>
<reference evidence="5 6" key="1">
    <citation type="submission" date="2022-04" db="EMBL/GenBank/DDBJ databases">
        <title>Genome draft of Actinomadura sp. ATCC 31491.</title>
        <authorList>
            <person name="Shi X."/>
            <person name="Du Y."/>
        </authorList>
    </citation>
    <scope>NUCLEOTIDE SEQUENCE [LARGE SCALE GENOMIC DNA]</scope>
    <source>
        <strain evidence="5 6">ATCC 31491</strain>
    </source>
</reference>
<dbReference type="PANTHER" id="PTHR43004">
    <property type="entry name" value="TRK SYSTEM POTASSIUM UPTAKE PROTEIN"/>
    <property type="match status" value="1"/>
</dbReference>
<dbReference type="InterPro" id="IPR036188">
    <property type="entry name" value="FAD/NAD-bd_sf"/>
</dbReference>
<organism evidence="5 6">
    <name type="scientific">Actinomadura luzonensis</name>
    <dbReference type="NCBI Taxonomy" id="2805427"/>
    <lineage>
        <taxon>Bacteria</taxon>
        <taxon>Bacillati</taxon>
        <taxon>Actinomycetota</taxon>
        <taxon>Actinomycetes</taxon>
        <taxon>Streptosporangiales</taxon>
        <taxon>Thermomonosporaceae</taxon>
        <taxon>Actinomadura</taxon>
    </lineage>
</organism>
<dbReference type="Proteomes" id="UP001317259">
    <property type="component" value="Unassembled WGS sequence"/>
</dbReference>
<keyword evidence="6" id="KW-1185">Reference proteome</keyword>
<dbReference type="RefSeq" id="WP_242376142.1">
    <property type="nucleotide sequence ID" value="NZ_JAKRKC020000002.1"/>
</dbReference>
<proteinExistence type="predicted"/>
<keyword evidence="3" id="KW-0274">FAD</keyword>
<dbReference type="Gene3D" id="3.40.30.120">
    <property type="match status" value="1"/>
</dbReference>
<name>A0ABT0G757_9ACTN</name>
<sequence length="509" mass="54498">MMYDVIIVGGGPAGLFLACELRLAGVHPLVLERLPEPDRSDKAHGLAGQIVQLLDHRGLYERLGGQGVPRPAPGFFFGGLPLPLHALGGRNPMHLLPCDQRRLEHVLHERATELGAAVRRGWDVVSFTQTADHVQVAARTPDGSTTTLAARYLVGCDGAHSGVRKQAGIAFPGHNNPNAVDRTALIAPDERLQLRPGGRLTVDGLGDIPAHFHRTAHGVFTFLAHDPLRPLVSTTEWEDHPDTETPMTLDEMEKSVERVLGVRLPLAPPAAGAPTLLRRQCGRNTRLAARYRDRRVLIAGDAAHVSHGPTLNLGLQDAANLAWKLAATLHGHAPAHLLDTYESERRTAARRVALHTQAATALLSPGDDVTALRHLFTELLGHAGNVQAIADLVAGTDVRHDMGEDDPVSPTGWFVPPLDLVTGDGRARRLAELLRDARPLLLDLTGEDALAAVASPWAGHVRHVRATSGDSPVPAMLVRPDGYVAWSGLDAAGLEAALVRWFGASTTSG</sequence>
<protein>
    <submittedName>
        <fullName evidence="5">FAD-dependent monooxygenase</fullName>
    </submittedName>
</protein>
<gene>
    <name evidence="5" type="ORF">MF672_042515</name>
</gene>
<evidence type="ECO:0000256" key="3">
    <source>
        <dbReference type="ARBA" id="ARBA00022827"/>
    </source>
</evidence>
<dbReference type="InterPro" id="IPR002938">
    <property type="entry name" value="FAD-bd"/>
</dbReference>
<dbReference type="Pfam" id="PF01494">
    <property type="entry name" value="FAD_binding_3"/>
    <property type="match status" value="1"/>
</dbReference>
<evidence type="ECO:0000256" key="1">
    <source>
        <dbReference type="ARBA" id="ARBA00001974"/>
    </source>
</evidence>
<accession>A0ABT0G757</accession>
<dbReference type="PANTHER" id="PTHR43004:SF19">
    <property type="entry name" value="BINDING MONOOXYGENASE, PUTATIVE (JCVI)-RELATED"/>
    <property type="match status" value="1"/>
</dbReference>
<evidence type="ECO:0000313" key="6">
    <source>
        <dbReference type="Proteomes" id="UP001317259"/>
    </source>
</evidence>